<feature type="region of interest" description="Disordered" evidence="2">
    <location>
        <begin position="515"/>
        <end position="540"/>
    </location>
</feature>
<dbReference type="InParanoid" id="A0A409WCU3"/>
<dbReference type="PANTHER" id="PTHR47642">
    <property type="entry name" value="ATP-DEPENDENT DNA HELICASE"/>
    <property type="match status" value="1"/>
</dbReference>
<dbReference type="GO" id="GO:0006281">
    <property type="term" value="P:DNA repair"/>
    <property type="evidence" value="ECO:0007669"/>
    <property type="project" value="UniProtKB-KW"/>
</dbReference>
<organism evidence="6 7">
    <name type="scientific">Gymnopilus dilepis</name>
    <dbReference type="NCBI Taxonomy" id="231916"/>
    <lineage>
        <taxon>Eukaryota</taxon>
        <taxon>Fungi</taxon>
        <taxon>Dikarya</taxon>
        <taxon>Basidiomycota</taxon>
        <taxon>Agaricomycotina</taxon>
        <taxon>Agaricomycetes</taxon>
        <taxon>Agaricomycetidae</taxon>
        <taxon>Agaricales</taxon>
        <taxon>Agaricineae</taxon>
        <taxon>Hymenogastraceae</taxon>
        <taxon>Gymnopilus</taxon>
    </lineage>
</organism>
<gene>
    <name evidence="6" type="ORF">CVT26_009844</name>
</gene>
<feature type="compositionally biased region" description="Basic and acidic residues" evidence="2">
    <location>
        <begin position="516"/>
        <end position="533"/>
    </location>
</feature>
<keyword evidence="1" id="KW-0547">Nucleotide-binding</keyword>
<keyword evidence="1" id="KW-0234">DNA repair</keyword>
<dbReference type="EC" id="5.6.2.3" evidence="1"/>
<dbReference type="Pfam" id="PF05970">
    <property type="entry name" value="PIF1"/>
    <property type="match status" value="1"/>
</dbReference>
<keyword evidence="1" id="KW-0067">ATP-binding</keyword>
<protein>
    <recommendedName>
        <fullName evidence="1">ATP-dependent DNA helicase</fullName>
        <ecNumber evidence="1">5.6.2.3</ecNumber>
    </recommendedName>
</protein>
<dbReference type="InterPro" id="IPR046700">
    <property type="entry name" value="DUF6570"/>
</dbReference>
<evidence type="ECO:0000256" key="1">
    <source>
        <dbReference type="RuleBase" id="RU363044"/>
    </source>
</evidence>
<sequence length="1422" mass="158320">MLCSRARCNSICCKFRVDSEEENSAPSSRLRKGVRGNVLVAPLDAVRVHDVLPPTADVLRDTMSAVFVASNMPSRSTIGKLSPILVRKSRVECILKFLMANNPRYGEDTGLEFSSANLNAIHEKDGEDEVPSSVCVGHLPSHAAYEGVNSDYAPRNEDEFVAEGVAQDLLMENVSYTDGDNSPQAYESMKAAALGRCLAGKPFLVSGTGGGLVPDFYSPSVMTWLFPHLDPWGIGGFYEPRRRVKVSMKEQLRQLLRSDDTCFAEDPEFAFVFYNVLQKADVSRSIRFKVSEGEHARIVRELKGIQIVDIGRLHKALKRDARYKPVDDDEKKILQVMRSLMMTTRSVPGSVGYKKVMRDQIRSLIYAKGSPTLFITLNPSDVDHPLVRLFTGEVEDLDAMWRGEDLDSWRRKVLAAKNPDASALFFDVMIQTFVKVILRYGRGRAGLYGLCDAYYGTVEAQGKGTLHCHMLIWLRGHLPPEALKNELVNSPGYRAVFVDWLESIVSNEFPVVGASREGDPDRTHRVRSRELGEPHPGSMLGPTLGTEDVHNFWLQYKEQVVRLVNEYNWHEHTATCFKYLKVGQKRGDETCRLRMDGRLYPTTEIDSETGAIRLRRLHPKVSSYTELVTFLLKCNMNVQFVGSGDAARAFLYYLTDYITKADLPLHEGLAALSFALGKTNIPVGGEQVDDMRGNISAVTKLVNSIMGKQEISHQQVMSYLVGGGDHYTSERFQSLYLGAFFGHLRTGGEELNSSEETDEVDGPGGGDFVELSIEKADITVNSQVYDYCFRPRCEPYESMCLYEFVARTTKSKTEDREALLRSDGTFSSWLHPQKGTHKLSLRTDRVLPVVLGPSLPNKRSSAGAYESWAQQILVLFKPWRSIRDLKADGVSWHEEFERFQQAGINTRCRRVIDNMSLLSEGRDARFRVEPFIGEDAVHGEEDEDDAGVGGAEVNGEAAWLERYGSDVFAALDERLMDVSEGIVDRSEESVKRLEHELGKSVSDSLTFCLDRSCPWTAGDGDGDAAVPFRADVHGNDVAMQKSLMVLKRKRRIEDVDGGSVESRRKRTRTLPQSPFVLIDALSGTDVVRNRAFHRVVEGVVADMNLSENGEQLDAFMTVARHLGGEDEEQLLMFVSGVGGTGKSHVIRSIVKLFERVGVRHRLLLGAPTGSAAILIGGHTLHSLILENVKGTPNKDLSLLTAIWKDVSYLIVDEVSMMSAIFMSKLSAGMARGKGTGVGDPGRLFGGDSFGRLPLFEGMKVMVTENLALDSKVVNGTEGVVRRVVYEEDDEGRRYATVVYIYVDGIGFTMPGLEENVVPIFPQRTYIMYDTLAKLGVSAPGFSRVQLPLIPAYAYTDFKSQGRTLLRAIVDLYSAKGQGVYVMLSRVTSLQGLAILRWFPPSKLYTRISEELREEMMRLGCGL</sequence>
<dbReference type="InterPro" id="IPR010285">
    <property type="entry name" value="DNA_helicase_pif1-like_DEAD"/>
</dbReference>
<evidence type="ECO:0000256" key="2">
    <source>
        <dbReference type="SAM" id="MobiDB-lite"/>
    </source>
</evidence>
<feature type="domain" description="DUF6570" evidence="5">
    <location>
        <begin position="1"/>
        <end position="119"/>
    </location>
</feature>
<keyword evidence="1" id="KW-0233">DNA recombination</keyword>
<dbReference type="Pfam" id="PF20209">
    <property type="entry name" value="DUF6570"/>
    <property type="match status" value="1"/>
</dbReference>
<keyword evidence="1" id="KW-0378">Hydrolase</keyword>
<dbReference type="EMBL" id="NHYE01005179">
    <property type="protein sequence ID" value="PPQ76270.1"/>
    <property type="molecule type" value="Genomic_DNA"/>
</dbReference>
<evidence type="ECO:0000259" key="3">
    <source>
        <dbReference type="Pfam" id="PF05970"/>
    </source>
</evidence>
<dbReference type="SUPFAM" id="SSF52540">
    <property type="entry name" value="P-loop containing nucleoside triphosphate hydrolases"/>
    <property type="match status" value="2"/>
</dbReference>
<dbReference type="Gene3D" id="3.40.50.300">
    <property type="entry name" value="P-loop containing nucleotide triphosphate hydrolases"/>
    <property type="match status" value="1"/>
</dbReference>
<keyword evidence="1" id="KW-0347">Helicase</keyword>
<evidence type="ECO:0000313" key="6">
    <source>
        <dbReference type="EMBL" id="PPQ76270.1"/>
    </source>
</evidence>
<comment type="catalytic activity">
    <reaction evidence="1">
        <text>ATP + H2O = ADP + phosphate + H(+)</text>
        <dbReference type="Rhea" id="RHEA:13065"/>
        <dbReference type="ChEBI" id="CHEBI:15377"/>
        <dbReference type="ChEBI" id="CHEBI:15378"/>
        <dbReference type="ChEBI" id="CHEBI:30616"/>
        <dbReference type="ChEBI" id="CHEBI:43474"/>
        <dbReference type="ChEBI" id="CHEBI:456216"/>
        <dbReference type="EC" id="5.6.2.3"/>
    </reaction>
</comment>
<dbReference type="GO" id="GO:0016887">
    <property type="term" value="F:ATP hydrolysis activity"/>
    <property type="evidence" value="ECO:0007669"/>
    <property type="project" value="RHEA"/>
</dbReference>
<dbReference type="GO" id="GO:0005524">
    <property type="term" value="F:ATP binding"/>
    <property type="evidence" value="ECO:0007669"/>
    <property type="project" value="UniProtKB-KW"/>
</dbReference>
<comment type="similarity">
    <text evidence="1">Belongs to the helicase family.</text>
</comment>
<dbReference type="PANTHER" id="PTHR47642:SF5">
    <property type="entry name" value="ATP-DEPENDENT DNA HELICASE"/>
    <property type="match status" value="1"/>
</dbReference>
<dbReference type="InterPro" id="IPR025476">
    <property type="entry name" value="Helitron_helicase-like"/>
</dbReference>
<dbReference type="GO" id="GO:0000723">
    <property type="term" value="P:telomere maintenance"/>
    <property type="evidence" value="ECO:0007669"/>
    <property type="project" value="InterPro"/>
</dbReference>
<dbReference type="GO" id="GO:0006310">
    <property type="term" value="P:DNA recombination"/>
    <property type="evidence" value="ECO:0007669"/>
    <property type="project" value="UniProtKB-KW"/>
</dbReference>
<keyword evidence="7" id="KW-1185">Reference proteome</keyword>
<dbReference type="InterPro" id="IPR027417">
    <property type="entry name" value="P-loop_NTPase"/>
</dbReference>
<dbReference type="Proteomes" id="UP000284706">
    <property type="component" value="Unassembled WGS sequence"/>
</dbReference>
<evidence type="ECO:0000259" key="5">
    <source>
        <dbReference type="Pfam" id="PF20209"/>
    </source>
</evidence>
<reference evidence="6 7" key="1">
    <citation type="journal article" date="2018" name="Evol. Lett.">
        <title>Horizontal gene cluster transfer increased hallucinogenic mushroom diversity.</title>
        <authorList>
            <person name="Reynolds H.T."/>
            <person name="Vijayakumar V."/>
            <person name="Gluck-Thaler E."/>
            <person name="Korotkin H.B."/>
            <person name="Matheny P.B."/>
            <person name="Slot J.C."/>
        </authorList>
    </citation>
    <scope>NUCLEOTIDE SEQUENCE [LARGE SCALE GENOMIC DNA]</scope>
    <source>
        <strain evidence="6 7">SRW20</strain>
    </source>
</reference>
<evidence type="ECO:0000259" key="4">
    <source>
        <dbReference type="Pfam" id="PF14214"/>
    </source>
</evidence>
<dbReference type="STRING" id="231916.A0A409WCU3"/>
<comment type="cofactor">
    <cofactor evidence="1">
        <name>Mg(2+)</name>
        <dbReference type="ChEBI" id="CHEBI:18420"/>
    </cofactor>
</comment>
<name>A0A409WCU3_9AGAR</name>
<proteinExistence type="inferred from homology"/>
<keyword evidence="1" id="KW-0227">DNA damage</keyword>
<accession>A0A409WCU3</accession>
<dbReference type="OrthoDB" id="432234at2759"/>
<feature type="domain" description="DNA helicase Pif1-like DEAD-box helicase" evidence="3">
    <location>
        <begin position="1126"/>
        <end position="1229"/>
    </location>
</feature>
<feature type="domain" description="Helitron helicase-like" evidence="4">
    <location>
        <begin position="263"/>
        <end position="472"/>
    </location>
</feature>
<dbReference type="Pfam" id="PF14214">
    <property type="entry name" value="Helitron_like_N"/>
    <property type="match status" value="1"/>
</dbReference>
<dbReference type="InterPro" id="IPR051055">
    <property type="entry name" value="PIF1_helicase"/>
</dbReference>
<comment type="caution">
    <text evidence="6">The sequence shown here is derived from an EMBL/GenBank/DDBJ whole genome shotgun (WGS) entry which is preliminary data.</text>
</comment>
<dbReference type="GO" id="GO:0043139">
    <property type="term" value="F:5'-3' DNA helicase activity"/>
    <property type="evidence" value="ECO:0007669"/>
    <property type="project" value="UniProtKB-EC"/>
</dbReference>
<evidence type="ECO:0000313" key="7">
    <source>
        <dbReference type="Proteomes" id="UP000284706"/>
    </source>
</evidence>